<dbReference type="Proteomes" id="UP000006039">
    <property type="component" value="Unassembled WGS sequence"/>
</dbReference>
<dbReference type="EnsemblFungi" id="EJT77103">
    <property type="protein sequence ID" value="EJT77103"/>
    <property type="gene ID" value="GGTG_07016"/>
</dbReference>
<name>J3P0H0_GAET3</name>
<feature type="compositionally biased region" description="Gly residues" evidence="1">
    <location>
        <begin position="32"/>
        <end position="41"/>
    </location>
</feature>
<evidence type="ECO:0000313" key="4">
    <source>
        <dbReference type="Proteomes" id="UP000006039"/>
    </source>
</evidence>
<feature type="compositionally biased region" description="Polar residues" evidence="1">
    <location>
        <begin position="17"/>
        <end position="28"/>
    </location>
</feature>
<feature type="region of interest" description="Disordered" evidence="1">
    <location>
        <begin position="325"/>
        <end position="453"/>
    </location>
</feature>
<dbReference type="AlphaFoldDB" id="J3P0H0"/>
<evidence type="ECO:0000313" key="2">
    <source>
        <dbReference type="EMBL" id="EJT77103.1"/>
    </source>
</evidence>
<reference evidence="3" key="4">
    <citation type="journal article" date="2015" name="G3 (Bethesda)">
        <title>Genome sequences of three phytopathogenic species of the Magnaporthaceae family of fungi.</title>
        <authorList>
            <person name="Okagaki L.H."/>
            <person name="Nunes C.C."/>
            <person name="Sailsbery J."/>
            <person name="Clay B."/>
            <person name="Brown D."/>
            <person name="John T."/>
            <person name="Oh Y."/>
            <person name="Young N."/>
            <person name="Fitzgerald M."/>
            <person name="Haas B.J."/>
            <person name="Zeng Q."/>
            <person name="Young S."/>
            <person name="Adiconis X."/>
            <person name="Fan L."/>
            <person name="Levin J.Z."/>
            <person name="Mitchell T.K."/>
            <person name="Okubara P.A."/>
            <person name="Farman M.L."/>
            <person name="Kohn L.M."/>
            <person name="Birren B."/>
            <person name="Ma L.-J."/>
            <person name="Dean R.A."/>
        </authorList>
    </citation>
    <scope>NUCLEOTIDE SEQUENCE</scope>
    <source>
        <strain evidence="3">R3-111a-1</strain>
    </source>
</reference>
<sequence length="453" mass="47537">MALAFLARRRRRDRLQNGENAARSSSYDNRGGPSGGGGGAAGAFAWLRDSLSRGWSKKTNSQDGSRPQSMQISGPIGVGGGTDDAWAPRPYETVVGGTRPRADVNIGPAFSPDMVAGRFQPAGPLYASAATPAAAATAKRQSLQFTPPQHEHGQFSRGWEGSPSGSIRPTLALAIPPNRDSDVTEFAEDGEEDADADGAQIWRPPPDDPHSATTYYVADKSGNWRRRSTLKGDNAPWPEGDDGVEVASAAVAPLNVPQRLGSPINMGRTGKGYSTMSVTSSVYSPNTPPQSKLSDPANSVPPMPPFPKSAYAKMLAMNSDLSAQPGAVAKLPPASPEMKNSPVSPGVSPASYPTIPRRDIRRSMTPEQRQLHQQQQPKPLRSPAGQPSPTPGAIPEPVKLGRSLTGSGPRADSPGAGYGGLAGRKSPAAADYGNPYSDIASSSPYAASSRRLW</sequence>
<organism evidence="2">
    <name type="scientific">Gaeumannomyces tritici (strain R3-111a-1)</name>
    <name type="common">Wheat and barley take-all root rot fungus</name>
    <name type="synonym">Gaeumannomyces graminis var. tritici</name>
    <dbReference type="NCBI Taxonomy" id="644352"/>
    <lineage>
        <taxon>Eukaryota</taxon>
        <taxon>Fungi</taxon>
        <taxon>Dikarya</taxon>
        <taxon>Ascomycota</taxon>
        <taxon>Pezizomycotina</taxon>
        <taxon>Sordariomycetes</taxon>
        <taxon>Sordariomycetidae</taxon>
        <taxon>Magnaporthales</taxon>
        <taxon>Magnaporthaceae</taxon>
        <taxon>Gaeumannomyces</taxon>
    </lineage>
</organism>
<reference evidence="2" key="2">
    <citation type="submission" date="2010-07" db="EMBL/GenBank/DDBJ databases">
        <authorList>
            <consortium name="The Broad Institute Genome Sequencing Platform"/>
            <consortium name="Broad Institute Genome Sequencing Center for Infectious Disease"/>
            <person name="Ma L.-J."/>
            <person name="Dead R."/>
            <person name="Young S."/>
            <person name="Zeng Q."/>
            <person name="Koehrsen M."/>
            <person name="Alvarado L."/>
            <person name="Berlin A."/>
            <person name="Chapman S.B."/>
            <person name="Chen Z."/>
            <person name="Freedman E."/>
            <person name="Gellesch M."/>
            <person name="Goldberg J."/>
            <person name="Griggs A."/>
            <person name="Gujja S."/>
            <person name="Heilman E.R."/>
            <person name="Heiman D."/>
            <person name="Hepburn T."/>
            <person name="Howarth C."/>
            <person name="Jen D."/>
            <person name="Larson L."/>
            <person name="Mehta T."/>
            <person name="Neiman D."/>
            <person name="Pearson M."/>
            <person name="Roberts A."/>
            <person name="Saif S."/>
            <person name="Shea T."/>
            <person name="Shenoy N."/>
            <person name="Sisk P."/>
            <person name="Stolte C."/>
            <person name="Sykes S."/>
            <person name="Walk T."/>
            <person name="White J."/>
            <person name="Yandava C."/>
            <person name="Haas B."/>
            <person name="Nusbaum C."/>
            <person name="Birren B."/>
        </authorList>
    </citation>
    <scope>NUCLEOTIDE SEQUENCE</scope>
    <source>
        <strain evidence="2">R3-111a-1</strain>
    </source>
</reference>
<gene>
    <name evidence="3" type="primary">20347474</name>
    <name evidence="2" type="ORF">GGTG_07016</name>
</gene>
<feature type="compositionally biased region" description="Low complexity" evidence="1">
    <location>
        <begin position="435"/>
        <end position="453"/>
    </location>
</feature>
<feature type="compositionally biased region" description="Polar residues" evidence="1">
    <location>
        <begin position="57"/>
        <end position="72"/>
    </location>
</feature>
<reference evidence="2" key="3">
    <citation type="submission" date="2010-09" db="EMBL/GenBank/DDBJ databases">
        <title>Annotation of Gaeumannomyces graminis var. tritici R3-111a-1.</title>
        <authorList>
            <consortium name="The Broad Institute Genome Sequencing Platform"/>
            <person name="Ma L.-J."/>
            <person name="Dead R."/>
            <person name="Young S.K."/>
            <person name="Zeng Q."/>
            <person name="Gargeya S."/>
            <person name="Fitzgerald M."/>
            <person name="Haas B."/>
            <person name="Abouelleil A."/>
            <person name="Alvarado L."/>
            <person name="Arachchi H.M."/>
            <person name="Berlin A."/>
            <person name="Brown A."/>
            <person name="Chapman S.B."/>
            <person name="Chen Z."/>
            <person name="Dunbar C."/>
            <person name="Freedman E."/>
            <person name="Gearin G."/>
            <person name="Gellesch M."/>
            <person name="Goldberg J."/>
            <person name="Griggs A."/>
            <person name="Gujja S."/>
            <person name="Heiman D."/>
            <person name="Howarth C."/>
            <person name="Larson L."/>
            <person name="Lui A."/>
            <person name="MacDonald P.J.P."/>
            <person name="Mehta T."/>
            <person name="Montmayeur A."/>
            <person name="Murphy C."/>
            <person name="Neiman D."/>
            <person name="Pearson M."/>
            <person name="Priest M."/>
            <person name="Roberts A."/>
            <person name="Saif S."/>
            <person name="Shea T."/>
            <person name="Shenoy N."/>
            <person name="Sisk P."/>
            <person name="Stolte C."/>
            <person name="Sykes S."/>
            <person name="Yandava C."/>
            <person name="Wortman J."/>
            <person name="Nusbaum C."/>
            <person name="Birren B."/>
        </authorList>
    </citation>
    <scope>NUCLEOTIDE SEQUENCE</scope>
    <source>
        <strain evidence="2">R3-111a-1</strain>
    </source>
</reference>
<feature type="region of interest" description="Disordered" evidence="1">
    <location>
        <begin position="258"/>
        <end position="305"/>
    </location>
</feature>
<dbReference type="RefSeq" id="XP_009223103.1">
    <property type="nucleotide sequence ID" value="XM_009224839.1"/>
</dbReference>
<reference evidence="3" key="5">
    <citation type="submission" date="2018-04" db="UniProtKB">
        <authorList>
            <consortium name="EnsemblFungi"/>
        </authorList>
    </citation>
    <scope>IDENTIFICATION</scope>
    <source>
        <strain evidence="3">R3-111a-1</strain>
    </source>
</reference>
<feature type="region of interest" description="Disordered" evidence="1">
    <location>
        <begin position="1"/>
        <end position="102"/>
    </location>
</feature>
<feature type="region of interest" description="Disordered" evidence="1">
    <location>
        <begin position="146"/>
        <end position="214"/>
    </location>
</feature>
<dbReference type="EMBL" id="GL385397">
    <property type="protein sequence ID" value="EJT77103.1"/>
    <property type="molecule type" value="Genomic_DNA"/>
</dbReference>
<dbReference type="VEuPathDB" id="FungiDB:GGTG_07016"/>
<dbReference type="OrthoDB" id="3946741at2759"/>
<keyword evidence="4" id="KW-1185">Reference proteome</keyword>
<dbReference type="HOGENOM" id="CLU_604178_0_0_1"/>
<accession>J3P0H0</accession>
<proteinExistence type="predicted"/>
<dbReference type="GeneID" id="20347474"/>
<feature type="compositionally biased region" description="Low complexity" evidence="1">
    <location>
        <begin position="273"/>
        <end position="284"/>
    </location>
</feature>
<protein>
    <submittedName>
        <fullName evidence="2 3">Uncharacterized protein</fullName>
    </submittedName>
</protein>
<feature type="compositionally biased region" description="Acidic residues" evidence="1">
    <location>
        <begin position="183"/>
        <end position="196"/>
    </location>
</feature>
<dbReference type="STRING" id="644352.J3P0H0"/>
<evidence type="ECO:0000313" key="3">
    <source>
        <dbReference type="EnsemblFungi" id="EJT77103"/>
    </source>
</evidence>
<reference evidence="4" key="1">
    <citation type="submission" date="2010-07" db="EMBL/GenBank/DDBJ databases">
        <title>The genome sequence of Gaeumannomyces graminis var. tritici strain R3-111a-1.</title>
        <authorList>
            <consortium name="The Broad Institute Genome Sequencing Platform"/>
            <person name="Ma L.-J."/>
            <person name="Dead R."/>
            <person name="Young S."/>
            <person name="Zeng Q."/>
            <person name="Koehrsen M."/>
            <person name="Alvarado L."/>
            <person name="Berlin A."/>
            <person name="Chapman S.B."/>
            <person name="Chen Z."/>
            <person name="Freedman E."/>
            <person name="Gellesch M."/>
            <person name="Goldberg J."/>
            <person name="Griggs A."/>
            <person name="Gujja S."/>
            <person name="Heilman E.R."/>
            <person name="Heiman D."/>
            <person name="Hepburn T."/>
            <person name="Howarth C."/>
            <person name="Jen D."/>
            <person name="Larson L."/>
            <person name="Mehta T."/>
            <person name="Neiman D."/>
            <person name="Pearson M."/>
            <person name="Roberts A."/>
            <person name="Saif S."/>
            <person name="Shea T."/>
            <person name="Shenoy N."/>
            <person name="Sisk P."/>
            <person name="Stolte C."/>
            <person name="Sykes S."/>
            <person name="Walk T."/>
            <person name="White J."/>
            <person name="Yandava C."/>
            <person name="Haas B."/>
            <person name="Nusbaum C."/>
            <person name="Birren B."/>
        </authorList>
    </citation>
    <scope>NUCLEOTIDE SEQUENCE [LARGE SCALE GENOMIC DNA]</scope>
    <source>
        <strain evidence="4">R3-111a-1</strain>
    </source>
</reference>
<evidence type="ECO:0000256" key="1">
    <source>
        <dbReference type="SAM" id="MobiDB-lite"/>
    </source>
</evidence>
<dbReference type="eggNOG" id="ENOG502S2Z9">
    <property type="taxonomic scope" value="Eukaryota"/>
</dbReference>